<feature type="transmembrane region" description="Helical" evidence="1">
    <location>
        <begin position="365"/>
        <end position="389"/>
    </location>
</feature>
<feature type="transmembrane region" description="Helical" evidence="1">
    <location>
        <begin position="327"/>
        <end position="353"/>
    </location>
</feature>
<feature type="transmembrane region" description="Helical" evidence="1">
    <location>
        <begin position="91"/>
        <end position="113"/>
    </location>
</feature>
<feature type="transmembrane region" description="Helical" evidence="1">
    <location>
        <begin position="203"/>
        <end position="226"/>
    </location>
</feature>
<feature type="transmembrane region" description="Helical" evidence="1">
    <location>
        <begin position="17"/>
        <end position="35"/>
    </location>
</feature>
<proteinExistence type="predicted"/>
<gene>
    <name evidence="2" type="ORF">DMY87_15875</name>
</gene>
<keyword evidence="1" id="KW-1133">Transmembrane helix</keyword>
<evidence type="ECO:0008006" key="4">
    <source>
        <dbReference type="Google" id="ProtNLM"/>
    </source>
</evidence>
<keyword evidence="1" id="KW-0812">Transmembrane</keyword>
<dbReference type="Proteomes" id="UP000247536">
    <property type="component" value="Unassembled WGS sequence"/>
</dbReference>
<sequence length="412" mass="44583">MPAWAGARPMRATPHWLVARVLLVSFGTAISLFVLGDQRNVLVILVAALALPTIIVLRLPLERDFGSSAAAIAYLIVVELAHGGTTNVTSLGYTGMFALSYIAFAGTLESGFVNRERLIELLRQLVFAFAAVSVVQMLCSLAGLPILNGMLSKGAWSYNSLAVEPSHAARALSSTMLSYLILARRGAPPLSFSELWQRETWVVVAFSVSQALTGSSLAVALLPLTIVLALRLRWIVGCALLLIMTWPILQSVELESVHRLVGFLTALPTMDIMALVQADQSGAVRVMPLILFLQSASLDDPSVWFGGGYQIVTQYVQGRLVGVGEDAAMAGFIPGYIMIAGIIGTTLFLRAYLLRFTNLQTLPLILLWGPVLGNSAWNSQIFWYSLLLLRAVHHFAKASPTDSFAFVRGGPR</sequence>
<feature type="transmembrane region" description="Helical" evidence="1">
    <location>
        <begin position="41"/>
        <end position="61"/>
    </location>
</feature>
<evidence type="ECO:0000313" key="3">
    <source>
        <dbReference type="Proteomes" id="UP000247536"/>
    </source>
</evidence>
<comment type="caution">
    <text evidence="2">The sequence shown here is derived from an EMBL/GenBank/DDBJ whole genome shotgun (WGS) entry which is preliminary data.</text>
</comment>
<keyword evidence="1" id="KW-0472">Membrane</keyword>
<evidence type="ECO:0000313" key="2">
    <source>
        <dbReference type="EMBL" id="PYB71691.1"/>
    </source>
</evidence>
<protein>
    <recommendedName>
        <fullName evidence="4">O-antigen ligase domain-containing protein</fullName>
    </recommendedName>
</protein>
<feature type="transmembrane region" description="Helical" evidence="1">
    <location>
        <begin position="232"/>
        <end position="249"/>
    </location>
</feature>
<reference evidence="2 3" key="1">
    <citation type="submission" date="2018-06" db="EMBL/GenBank/DDBJ databases">
        <title>Rhizobium wuzhouense sp. nov., isolated from roots of Oryza officinalis.</title>
        <authorList>
            <person name="Yuan T."/>
        </authorList>
    </citation>
    <scope>NUCLEOTIDE SEQUENCE [LARGE SCALE GENOMIC DNA]</scope>
    <source>
        <strain evidence="2 3">W44</strain>
    </source>
</reference>
<organism evidence="2 3">
    <name type="scientific">Rhizobium wuzhouense</name>
    <dbReference type="NCBI Taxonomy" id="1986026"/>
    <lineage>
        <taxon>Bacteria</taxon>
        <taxon>Pseudomonadati</taxon>
        <taxon>Pseudomonadota</taxon>
        <taxon>Alphaproteobacteria</taxon>
        <taxon>Hyphomicrobiales</taxon>
        <taxon>Rhizobiaceae</taxon>
        <taxon>Rhizobium/Agrobacterium group</taxon>
        <taxon>Rhizobium</taxon>
    </lineage>
</organism>
<dbReference type="EMBL" id="QJRY01000006">
    <property type="protein sequence ID" value="PYB71691.1"/>
    <property type="molecule type" value="Genomic_DNA"/>
</dbReference>
<name>A0ABX5NN45_9HYPH</name>
<evidence type="ECO:0000256" key="1">
    <source>
        <dbReference type="SAM" id="Phobius"/>
    </source>
</evidence>
<feature type="transmembrane region" description="Helical" evidence="1">
    <location>
        <begin position="125"/>
        <end position="147"/>
    </location>
</feature>
<keyword evidence="3" id="KW-1185">Reference proteome</keyword>
<accession>A0ABX5NN45</accession>